<proteinExistence type="predicted"/>
<gene>
    <name evidence="1" type="ORF">QTG54_012432</name>
</gene>
<evidence type="ECO:0000313" key="1">
    <source>
        <dbReference type="EMBL" id="KAK1736987.1"/>
    </source>
</evidence>
<name>A0AAD8Y0X2_9STRA</name>
<comment type="caution">
    <text evidence="1">The sequence shown here is derived from an EMBL/GenBank/DDBJ whole genome shotgun (WGS) entry which is preliminary data.</text>
</comment>
<protein>
    <submittedName>
        <fullName evidence="1">Uncharacterized protein</fullName>
    </submittedName>
</protein>
<dbReference type="Proteomes" id="UP001224775">
    <property type="component" value="Unassembled WGS sequence"/>
</dbReference>
<keyword evidence="2" id="KW-1185">Reference proteome</keyword>
<dbReference type="EMBL" id="JATAAI010000027">
    <property type="protein sequence ID" value="KAK1736987.1"/>
    <property type="molecule type" value="Genomic_DNA"/>
</dbReference>
<organism evidence="1 2">
    <name type="scientific">Skeletonema marinoi</name>
    <dbReference type="NCBI Taxonomy" id="267567"/>
    <lineage>
        <taxon>Eukaryota</taxon>
        <taxon>Sar</taxon>
        <taxon>Stramenopiles</taxon>
        <taxon>Ochrophyta</taxon>
        <taxon>Bacillariophyta</taxon>
        <taxon>Coscinodiscophyceae</taxon>
        <taxon>Thalassiosirophycidae</taxon>
        <taxon>Thalassiosirales</taxon>
        <taxon>Skeletonemataceae</taxon>
        <taxon>Skeletonema</taxon>
        <taxon>Skeletonema marinoi-dohrnii complex</taxon>
    </lineage>
</organism>
<dbReference type="AlphaFoldDB" id="A0AAD8Y0X2"/>
<accession>A0AAD8Y0X2</accession>
<evidence type="ECO:0000313" key="2">
    <source>
        <dbReference type="Proteomes" id="UP001224775"/>
    </source>
</evidence>
<reference evidence="1" key="1">
    <citation type="submission" date="2023-06" db="EMBL/GenBank/DDBJ databases">
        <title>Survivors Of The Sea: Transcriptome response of Skeletonema marinoi to long-term dormancy.</title>
        <authorList>
            <person name="Pinder M.I.M."/>
            <person name="Kourtchenko O."/>
            <person name="Robertson E.K."/>
            <person name="Larsson T."/>
            <person name="Maumus F."/>
            <person name="Osuna-Cruz C.M."/>
            <person name="Vancaester E."/>
            <person name="Stenow R."/>
            <person name="Vandepoele K."/>
            <person name="Ploug H."/>
            <person name="Bruchert V."/>
            <person name="Godhe A."/>
            <person name="Topel M."/>
        </authorList>
    </citation>
    <scope>NUCLEOTIDE SEQUENCE</scope>
    <source>
        <strain evidence="1">R05AC</strain>
    </source>
</reference>
<sequence>MSVAQLTKASFTISRLGLAEYMPKEALDYLEYLKGPLTTGRAGMITCEVSTGQFSKTRAAIKAWRPYKMTEGWHYLTFTDCNDDGWVGFGQDETVDVDIKYKGKLGYASPSQSSRGGSKFMSMVSTSYNIGNVGEQATNACCSPEPGVARDCSAVHAMIVSFDLSSVEKES</sequence>